<proteinExistence type="predicted"/>
<dbReference type="RefSeq" id="WP_054582288.1">
    <property type="nucleotide sequence ID" value="NZ_CP012808.1"/>
</dbReference>
<dbReference type="EMBL" id="CP012808">
    <property type="protein sequence ID" value="ALH96409.1"/>
    <property type="molecule type" value="Genomic_DNA"/>
</dbReference>
<feature type="coiled-coil region" evidence="1">
    <location>
        <begin position="205"/>
        <end position="247"/>
    </location>
</feature>
<evidence type="ECO:0000313" key="3">
    <source>
        <dbReference type="Proteomes" id="UP000064939"/>
    </source>
</evidence>
<keyword evidence="1" id="KW-0175">Coiled coil</keyword>
<gene>
    <name evidence="2" type="ORF">AOY20_13150</name>
</gene>
<dbReference type="AlphaFoldDB" id="A0A0N9VFS7"/>
<dbReference type="KEGG" id="aei:AOY20_13150"/>
<dbReference type="STRING" id="1324350.AOY20_13150"/>
<name>A0A0N9VFS7_9GAMM</name>
<organism evidence="2 3">
    <name type="scientific">Acinetobacter equi</name>
    <dbReference type="NCBI Taxonomy" id="1324350"/>
    <lineage>
        <taxon>Bacteria</taxon>
        <taxon>Pseudomonadati</taxon>
        <taxon>Pseudomonadota</taxon>
        <taxon>Gammaproteobacteria</taxon>
        <taxon>Moraxellales</taxon>
        <taxon>Moraxellaceae</taxon>
        <taxon>Acinetobacter</taxon>
    </lineage>
</organism>
<dbReference type="OrthoDB" id="6711519at2"/>
<keyword evidence="3" id="KW-1185">Reference proteome</keyword>
<dbReference type="Proteomes" id="UP000064939">
    <property type="component" value="Chromosome"/>
</dbReference>
<protein>
    <recommendedName>
        <fullName evidence="4">Lysozyme inhibitor LprI N-terminal domain-containing protein</fullName>
    </recommendedName>
</protein>
<evidence type="ECO:0008006" key="4">
    <source>
        <dbReference type="Google" id="ProtNLM"/>
    </source>
</evidence>
<accession>A0A0N9VFS7</accession>
<evidence type="ECO:0000313" key="2">
    <source>
        <dbReference type="EMBL" id="ALH96409.1"/>
    </source>
</evidence>
<evidence type="ECO:0000256" key="1">
    <source>
        <dbReference type="SAM" id="Coils"/>
    </source>
</evidence>
<sequence length="344" mass="40248">MKQLMIIGVLSSSLLFTGCDLLKKENEAKENDAESKLLQDWSCTAPANLEQIQNHLRDEYIKELDKRLRHSSYVADLSLLEKIKKGIKFEIKGVTTLTPDDDKNGKDLKCTSQLIIHLPKGLQQRAENAFLERPCEECDHEYNNNNYTLHDALESDDYIFKNDQLLSDLRYAITKTDKDGLYLSVSNQIAVIEGIVSVSQYAAEYEAYVKENKQDKERIKQHEQEHMEQTELAQKAMDIRNKELESEKTSLVESLNQAWDSLADEQRIEIKQAQADWFEKRDVDCKVLAQKSVYSLSDNEKETYQKQYQYWNDQMKQQNERMQYIKCFNAETKKRISYLEELVQ</sequence>
<reference evidence="2 3" key="1">
    <citation type="journal article" date="2015" name="Int. J. Syst. Evol. Microbiol.">
        <title>Acinetobacter equi sp. nov. isolated from horse faeces.</title>
        <authorList>
            <person name="Poppel M.T."/>
            <person name="Skiebe E."/>
            <person name="Laue M."/>
            <person name="Bergmann H."/>
            <person name="Ebersberger I."/>
            <person name="Garn T."/>
            <person name="Fruth A."/>
            <person name="Baumgardt S."/>
            <person name="Busse H.J."/>
            <person name="Wilharm G."/>
        </authorList>
    </citation>
    <scope>NUCLEOTIDE SEQUENCE [LARGE SCALE GENOMIC DNA]</scope>
    <source>
        <strain evidence="2 3">114</strain>
    </source>
</reference>
<dbReference type="PROSITE" id="PS51257">
    <property type="entry name" value="PROKAR_LIPOPROTEIN"/>
    <property type="match status" value="1"/>
</dbReference>